<evidence type="ECO:0000256" key="2">
    <source>
        <dbReference type="ARBA" id="ARBA00020110"/>
    </source>
</evidence>
<dbReference type="Gene3D" id="1.20.1330.10">
    <property type="entry name" value="f41 fragment of flagellin, N-terminal domain"/>
    <property type="match status" value="1"/>
</dbReference>
<evidence type="ECO:0000259" key="6">
    <source>
        <dbReference type="Pfam" id="PF00700"/>
    </source>
</evidence>
<comment type="subcellular location">
    <subcellularLocation>
        <location evidence="4">Secreted</location>
    </subcellularLocation>
    <subcellularLocation>
        <location evidence="4">Bacterial flagellum</location>
    </subcellularLocation>
</comment>
<evidence type="ECO:0000256" key="3">
    <source>
        <dbReference type="ARBA" id="ARBA00023143"/>
    </source>
</evidence>
<keyword evidence="4" id="KW-0964">Secreted</keyword>
<reference evidence="7 8" key="1">
    <citation type="submission" date="2018-09" db="EMBL/GenBank/DDBJ databases">
        <title>Murine metabolic-syndrome-specific gut microbial biobank.</title>
        <authorList>
            <person name="Liu C."/>
        </authorList>
    </citation>
    <scope>NUCLEOTIDE SEQUENCE [LARGE SCALE GENOMIC DNA]</scope>
    <source>
        <strain evidence="7 8">0.1xD8-82</strain>
    </source>
</reference>
<evidence type="ECO:0000313" key="8">
    <source>
        <dbReference type="Proteomes" id="UP000280696"/>
    </source>
</evidence>
<dbReference type="Gene3D" id="6.10.10.10">
    <property type="entry name" value="Flagellar export chaperone, C-terminal domain"/>
    <property type="match status" value="1"/>
</dbReference>
<keyword evidence="7" id="KW-0969">Cilium</keyword>
<dbReference type="PANTHER" id="PTHR42792">
    <property type="entry name" value="FLAGELLIN"/>
    <property type="match status" value="1"/>
</dbReference>
<comment type="function">
    <text evidence="4">Flagellin is the subunit protein which polymerizes to form the filaments of bacterial flagella.</text>
</comment>
<dbReference type="OrthoDB" id="9796789at2"/>
<dbReference type="Gene3D" id="3.30.70.2120">
    <property type="match status" value="1"/>
</dbReference>
<feature type="domain" description="Flagellin N-terminal" evidence="5">
    <location>
        <begin position="3"/>
        <end position="140"/>
    </location>
</feature>
<dbReference type="AlphaFoldDB" id="A0A3A9AWU7"/>
<dbReference type="Proteomes" id="UP000280696">
    <property type="component" value="Unassembled WGS sequence"/>
</dbReference>
<keyword evidence="7" id="KW-0282">Flagellum</keyword>
<dbReference type="Pfam" id="PF00700">
    <property type="entry name" value="Flagellin_C"/>
    <property type="match status" value="1"/>
</dbReference>
<dbReference type="EMBL" id="RAYQ01000006">
    <property type="protein sequence ID" value="RKI92043.1"/>
    <property type="molecule type" value="Genomic_DNA"/>
</dbReference>
<dbReference type="PRINTS" id="PR00207">
    <property type="entry name" value="FLAGELLIN"/>
</dbReference>
<dbReference type="InterPro" id="IPR001492">
    <property type="entry name" value="Flagellin"/>
</dbReference>
<keyword evidence="3 4" id="KW-0975">Bacterial flagellum</keyword>
<comment type="caution">
    <text evidence="7">The sequence shown here is derived from an EMBL/GenBank/DDBJ whole genome shotgun (WGS) entry which is preliminary data.</text>
</comment>
<dbReference type="InterPro" id="IPR001029">
    <property type="entry name" value="Flagellin_N"/>
</dbReference>
<protein>
    <recommendedName>
        <fullName evidence="2 4">Flagellin</fullName>
    </recommendedName>
</protein>
<sequence>MKINFNASAVIATNSMTRNDNRLQQSLERLSSGLKIVHAKDNPSGLAMAKRMNAQIEGVTQATQNAGDGISVVEIADGALAEVHEMLQRINELAVKSSTESLTSEDREMIQVEVKQLKEEISRVSRDTEFNGQRILDGSFDLKGYTNNENVKVTYYSDAVKTGYYQVGLDVTYKADGTIEEAELSTTPLTPDPAKPAPVPLPGDAKVTQVDGNIVTIKGSQNFELKLRIDENAGNTVAVDMEITGFGSMDMQIGANEGQQLDIIIPEVSLENMGIKDIDLSTKEGSDDALGRMGEAIHFVSAVRGRLGAYQNRLEHTINTLDITNENMTGAYSRIMDVDMAEEMTEYTTLQVLAQASTSMLAQANERPSQVLQLLQ</sequence>
<keyword evidence="7" id="KW-0966">Cell projection</keyword>
<dbReference type="GO" id="GO:0005576">
    <property type="term" value="C:extracellular region"/>
    <property type="evidence" value="ECO:0007669"/>
    <property type="project" value="UniProtKB-SubCell"/>
</dbReference>
<name>A0A3A9AWU7_9FIRM</name>
<comment type="similarity">
    <text evidence="1 4">Belongs to the bacterial flagellin family.</text>
</comment>
<evidence type="ECO:0000259" key="5">
    <source>
        <dbReference type="Pfam" id="PF00669"/>
    </source>
</evidence>
<dbReference type="Pfam" id="PF00669">
    <property type="entry name" value="Flagellin_N"/>
    <property type="match status" value="1"/>
</dbReference>
<evidence type="ECO:0000256" key="4">
    <source>
        <dbReference type="RuleBase" id="RU362073"/>
    </source>
</evidence>
<dbReference type="GO" id="GO:0005198">
    <property type="term" value="F:structural molecule activity"/>
    <property type="evidence" value="ECO:0007669"/>
    <property type="project" value="UniProtKB-UniRule"/>
</dbReference>
<dbReference type="RefSeq" id="WP_120468638.1">
    <property type="nucleotide sequence ID" value="NZ_CATAJS010000080.1"/>
</dbReference>
<accession>A0A3A9AWU7</accession>
<dbReference type="SUPFAM" id="SSF64518">
    <property type="entry name" value="Phase 1 flagellin"/>
    <property type="match status" value="1"/>
</dbReference>
<dbReference type="GO" id="GO:0009288">
    <property type="term" value="C:bacterial-type flagellum"/>
    <property type="evidence" value="ECO:0007669"/>
    <property type="project" value="UniProtKB-SubCell"/>
</dbReference>
<evidence type="ECO:0000256" key="1">
    <source>
        <dbReference type="ARBA" id="ARBA00005709"/>
    </source>
</evidence>
<dbReference type="InterPro" id="IPR042187">
    <property type="entry name" value="Flagellin_C_sub2"/>
</dbReference>
<feature type="domain" description="Flagellin C-terminal" evidence="6">
    <location>
        <begin position="293"/>
        <end position="375"/>
    </location>
</feature>
<gene>
    <name evidence="7" type="ORF">D7V94_08205</name>
</gene>
<dbReference type="PANTHER" id="PTHR42792:SF2">
    <property type="entry name" value="FLAGELLIN"/>
    <property type="match status" value="1"/>
</dbReference>
<proteinExistence type="inferred from homology"/>
<keyword evidence="8" id="KW-1185">Reference proteome</keyword>
<organism evidence="7 8">
    <name type="scientific">Parablautia intestinalis</name>
    <dbReference type="NCBI Taxonomy" id="2320100"/>
    <lineage>
        <taxon>Bacteria</taxon>
        <taxon>Bacillati</taxon>
        <taxon>Bacillota</taxon>
        <taxon>Clostridia</taxon>
        <taxon>Lachnospirales</taxon>
        <taxon>Lachnospiraceae</taxon>
        <taxon>Parablautia</taxon>
    </lineage>
</organism>
<evidence type="ECO:0000313" key="7">
    <source>
        <dbReference type="EMBL" id="RKI92043.1"/>
    </source>
</evidence>
<dbReference type="InterPro" id="IPR046358">
    <property type="entry name" value="Flagellin_C"/>
</dbReference>